<dbReference type="EMBL" id="PGEZ01000002">
    <property type="protein sequence ID" value="PJJ53409.1"/>
    <property type="molecule type" value="Genomic_DNA"/>
</dbReference>
<dbReference type="GO" id="GO:0003700">
    <property type="term" value="F:DNA-binding transcription factor activity"/>
    <property type="evidence" value="ECO:0007669"/>
    <property type="project" value="InterPro"/>
</dbReference>
<dbReference type="InterPro" id="IPR000551">
    <property type="entry name" value="MerR-type_HTH_dom"/>
</dbReference>
<protein>
    <submittedName>
        <fullName evidence="3">MerR-like DNA binding protein</fullName>
    </submittedName>
</protein>
<dbReference type="GO" id="GO:0003677">
    <property type="term" value="F:DNA binding"/>
    <property type="evidence" value="ECO:0007669"/>
    <property type="project" value="UniProtKB-KW"/>
</dbReference>
<dbReference type="InterPro" id="IPR047057">
    <property type="entry name" value="MerR_fam"/>
</dbReference>
<keyword evidence="4" id="KW-1185">Reference proteome</keyword>
<dbReference type="PROSITE" id="PS50937">
    <property type="entry name" value="HTH_MERR_2"/>
    <property type="match status" value="1"/>
</dbReference>
<dbReference type="AlphaFoldDB" id="A0A0B2B8Z4"/>
<accession>A0A0B2B8Z4</accession>
<gene>
    <name evidence="3" type="ORF">CLV56_2898</name>
</gene>
<dbReference type="OrthoDB" id="3191171at2"/>
<name>A0A0B2B8Z4_9ACTN</name>
<dbReference type="Gene3D" id="1.10.1660.10">
    <property type="match status" value="1"/>
</dbReference>
<keyword evidence="1" id="KW-0238">DNA-binding</keyword>
<evidence type="ECO:0000313" key="3">
    <source>
        <dbReference type="EMBL" id="PJJ53409.1"/>
    </source>
</evidence>
<dbReference type="SMART" id="SM00422">
    <property type="entry name" value="HTH_MERR"/>
    <property type="match status" value="1"/>
</dbReference>
<dbReference type="PANTHER" id="PTHR30204:SF89">
    <property type="entry name" value="HTH MERR-TYPE DOMAIN-CONTAINING PROTEIN"/>
    <property type="match status" value="1"/>
</dbReference>
<dbReference type="Pfam" id="PF13411">
    <property type="entry name" value="MerR_1"/>
    <property type="match status" value="1"/>
</dbReference>
<dbReference type="PANTHER" id="PTHR30204">
    <property type="entry name" value="REDOX-CYCLING DRUG-SENSING TRANSCRIPTIONAL ACTIVATOR SOXR"/>
    <property type="match status" value="1"/>
</dbReference>
<proteinExistence type="predicted"/>
<dbReference type="Proteomes" id="UP000230842">
    <property type="component" value="Unassembled WGS sequence"/>
</dbReference>
<sequence>MSQPAPHAASLSIGEVLDELRAEFPDVSISKIRYLETEGLVEPARTPAGYRKFSRADVERLHFVLRLQRDRFWPLKVIRQKLDDLDRGLAPTDEDGGALQVPRLVLGDDGRPTAQSLDVGSAGQHYQRPELLRACGIDEDLLDQAEEHGLVRPVRGRYADADLMIARTLVELASYGLEPRHLRSFRTAADREVGLVDQVVEPIRRRTDAGAAARAEQTSRELAALGLRLHTMLVASALQGRR</sequence>
<reference evidence="3 4" key="1">
    <citation type="submission" date="2017-11" db="EMBL/GenBank/DDBJ databases">
        <title>Genomic Encyclopedia of Archaeal and Bacterial Type Strains, Phase II (KMG-II): From Individual Species to Whole Genera.</title>
        <authorList>
            <person name="Goeker M."/>
        </authorList>
    </citation>
    <scope>NUCLEOTIDE SEQUENCE [LARGE SCALE GENOMIC DNA]</scope>
    <source>
        <strain evidence="3 4">DSM 27763</strain>
    </source>
</reference>
<feature type="domain" description="HTH merR-type" evidence="2">
    <location>
        <begin position="10"/>
        <end position="84"/>
    </location>
</feature>
<dbReference type="RefSeq" id="WP_039361810.1">
    <property type="nucleotide sequence ID" value="NZ_PGEZ01000002.1"/>
</dbReference>
<evidence type="ECO:0000256" key="1">
    <source>
        <dbReference type="ARBA" id="ARBA00023125"/>
    </source>
</evidence>
<evidence type="ECO:0000259" key="2">
    <source>
        <dbReference type="PROSITE" id="PS50937"/>
    </source>
</evidence>
<evidence type="ECO:0000313" key="4">
    <source>
        <dbReference type="Proteomes" id="UP000230842"/>
    </source>
</evidence>
<comment type="caution">
    <text evidence="3">The sequence shown here is derived from an EMBL/GenBank/DDBJ whole genome shotgun (WGS) entry which is preliminary data.</text>
</comment>
<dbReference type="SUPFAM" id="SSF46955">
    <property type="entry name" value="Putative DNA-binding domain"/>
    <property type="match status" value="1"/>
</dbReference>
<dbReference type="CDD" id="cd00592">
    <property type="entry name" value="HTH_MerR-like"/>
    <property type="match status" value="1"/>
</dbReference>
<dbReference type="InterPro" id="IPR009061">
    <property type="entry name" value="DNA-bd_dom_put_sf"/>
</dbReference>
<organism evidence="3 4">
    <name type="scientific">Mumia flava</name>
    <dbReference type="NCBI Taxonomy" id="1348852"/>
    <lineage>
        <taxon>Bacteria</taxon>
        <taxon>Bacillati</taxon>
        <taxon>Actinomycetota</taxon>
        <taxon>Actinomycetes</taxon>
        <taxon>Propionibacteriales</taxon>
        <taxon>Nocardioidaceae</taxon>
        <taxon>Mumia</taxon>
    </lineage>
</organism>